<gene>
    <name evidence="3" type="ORF">N825_01020</name>
</gene>
<dbReference type="RefSeq" id="WP_084164124.1">
    <property type="nucleotide sequence ID" value="NZ_AVFL01000001.1"/>
</dbReference>
<organism evidence="3 4">
    <name type="scientific">Skermanella stibiiresistens SB22</name>
    <dbReference type="NCBI Taxonomy" id="1385369"/>
    <lineage>
        <taxon>Bacteria</taxon>
        <taxon>Pseudomonadati</taxon>
        <taxon>Pseudomonadota</taxon>
        <taxon>Alphaproteobacteria</taxon>
        <taxon>Rhodospirillales</taxon>
        <taxon>Azospirillaceae</taxon>
        <taxon>Skermanella</taxon>
    </lineage>
</organism>
<dbReference type="STRING" id="1385369.N825_01020"/>
<dbReference type="Pfam" id="PF00483">
    <property type="entry name" value="NTP_transferase"/>
    <property type="match status" value="1"/>
</dbReference>
<protein>
    <recommendedName>
        <fullName evidence="2">CBS domain-containing protein</fullName>
    </recommendedName>
</protein>
<dbReference type="InterPro" id="IPR050486">
    <property type="entry name" value="Mannose-1P_guanyltransferase"/>
</dbReference>
<evidence type="ECO:0000259" key="2">
    <source>
        <dbReference type="PROSITE" id="PS51371"/>
    </source>
</evidence>
<dbReference type="AlphaFoldDB" id="W9H980"/>
<dbReference type="EMBL" id="AVFL01000001">
    <property type="protein sequence ID" value="EWY42825.1"/>
    <property type="molecule type" value="Genomic_DNA"/>
</dbReference>
<dbReference type="InterPro" id="IPR046342">
    <property type="entry name" value="CBS_dom_sf"/>
</dbReference>
<dbReference type="InterPro" id="IPR000644">
    <property type="entry name" value="CBS_dom"/>
</dbReference>
<feature type="domain" description="CBS" evidence="2">
    <location>
        <begin position="1"/>
        <end position="60"/>
    </location>
</feature>
<accession>W9H980</accession>
<feature type="domain" description="CBS" evidence="2">
    <location>
        <begin position="67"/>
        <end position="124"/>
    </location>
</feature>
<name>W9H980_9PROT</name>
<comment type="caution">
    <text evidence="3">The sequence shown here is derived from an EMBL/GenBank/DDBJ whole genome shotgun (WGS) entry which is preliminary data.</text>
</comment>
<proteinExistence type="predicted"/>
<dbReference type="OrthoDB" id="9814110at2"/>
<dbReference type="Gene3D" id="3.10.580.10">
    <property type="entry name" value="CBS-domain"/>
    <property type="match status" value="1"/>
</dbReference>
<dbReference type="Pfam" id="PF00571">
    <property type="entry name" value="CBS"/>
    <property type="match status" value="1"/>
</dbReference>
<evidence type="ECO:0000256" key="1">
    <source>
        <dbReference type="PROSITE-ProRule" id="PRU00703"/>
    </source>
</evidence>
<dbReference type="InterPro" id="IPR005835">
    <property type="entry name" value="NTP_transferase_dom"/>
</dbReference>
<sequence>MANHRLEALIVRTDTPLIKAIELMTRAAEKILLAVDDDGRFIGVMTDYDIRYAILDKLSLNDPIEKMISTNPVVGRVGMTNAEIIELIERTRCFQIPIVDGDGHLVDIRFIREFMHHLVCPSEVVAVVMAGGLGARLRPLTEHTPKPLLRIGGEPILFIMLDRLLSDGFTKIYLTLCYKSQMIMDTIQAVPRYQDKVHFIIEKEPLGTAGSLSLLPVKPSAPFLVINADLLTDVPLGEMRRFHGVEDNVITMATKRETYVMPYGVAEIADGRVLSLREKPEFTLFVNAGAYILSPQVLDLIGGGVRIDMPDVVNMLLENEMRVGSFPIHEDWIDIGTPEQYDQARSKRVGPAFAEASAQWA</sequence>
<evidence type="ECO:0000313" key="4">
    <source>
        <dbReference type="Proteomes" id="UP000019486"/>
    </source>
</evidence>
<dbReference type="Proteomes" id="UP000019486">
    <property type="component" value="Unassembled WGS sequence"/>
</dbReference>
<dbReference type="PANTHER" id="PTHR22572">
    <property type="entry name" value="SUGAR-1-PHOSPHATE GUANYL TRANSFERASE"/>
    <property type="match status" value="1"/>
</dbReference>
<evidence type="ECO:0000313" key="3">
    <source>
        <dbReference type="EMBL" id="EWY42825.1"/>
    </source>
</evidence>
<dbReference type="InterPro" id="IPR029044">
    <property type="entry name" value="Nucleotide-diphossugar_trans"/>
</dbReference>
<keyword evidence="1" id="KW-0129">CBS domain</keyword>
<keyword evidence="4" id="KW-1185">Reference proteome</keyword>
<dbReference type="Gene3D" id="3.90.550.10">
    <property type="entry name" value="Spore Coat Polysaccharide Biosynthesis Protein SpsA, Chain A"/>
    <property type="match status" value="1"/>
</dbReference>
<dbReference type="PROSITE" id="PS51371">
    <property type="entry name" value="CBS"/>
    <property type="match status" value="2"/>
</dbReference>
<dbReference type="SUPFAM" id="SSF53448">
    <property type="entry name" value="Nucleotide-diphospho-sugar transferases"/>
    <property type="match status" value="1"/>
</dbReference>
<dbReference type="SUPFAM" id="SSF54631">
    <property type="entry name" value="CBS-domain pair"/>
    <property type="match status" value="1"/>
</dbReference>
<dbReference type="SMART" id="SM00116">
    <property type="entry name" value="CBS"/>
    <property type="match status" value="2"/>
</dbReference>
<reference evidence="3 4" key="1">
    <citation type="submission" date="2013-08" db="EMBL/GenBank/DDBJ databases">
        <title>The genome sequence of Skermanella stibiiresistens.</title>
        <authorList>
            <person name="Zhu W."/>
            <person name="Wang G."/>
        </authorList>
    </citation>
    <scope>NUCLEOTIDE SEQUENCE [LARGE SCALE GENOMIC DNA]</scope>
    <source>
        <strain evidence="3 4">SB22</strain>
    </source>
</reference>